<reference evidence="1" key="1">
    <citation type="journal article" date="2020" name="Stud. Mycol.">
        <title>101 Dothideomycetes genomes: a test case for predicting lifestyles and emergence of pathogens.</title>
        <authorList>
            <person name="Haridas S."/>
            <person name="Albert R."/>
            <person name="Binder M."/>
            <person name="Bloem J."/>
            <person name="Labutti K."/>
            <person name="Salamov A."/>
            <person name="Andreopoulos B."/>
            <person name="Baker S."/>
            <person name="Barry K."/>
            <person name="Bills G."/>
            <person name="Bluhm B."/>
            <person name="Cannon C."/>
            <person name="Castanera R."/>
            <person name="Culley D."/>
            <person name="Daum C."/>
            <person name="Ezra D."/>
            <person name="Gonzalez J."/>
            <person name="Henrissat B."/>
            <person name="Kuo A."/>
            <person name="Liang C."/>
            <person name="Lipzen A."/>
            <person name="Lutzoni F."/>
            <person name="Magnuson J."/>
            <person name="Mondo S."/>
            <person name="Nolan M."/>
            <person name="Ohm R."/>
            <person name="Pangilinan J."/>
            <person name="Park H.-J."/>
            <person name="Ramirez L."/>
            <person name="Alfaro M."/>
            <person name="Sun H."/>
            <person name="Tritt A."/>
            <person name="Yoshinaga Y."/>
            <person name="Zwiers L.-H."/>
            <person name="Turgeon B."/>
            <person name="Goodwin S."/>
            <person name="Spatafora J."/>
            <person name="Crous P."/>
            <person name="Grigoriev I."/>
        </authorList>
    </citation>
    <scope>NUCLEOTIDE SEQUENCE</scope>
    <source>
        <strain evidence="1">CBS 260.36</strain>
    </source>
</reference>
<gene>
    <name evidence="1" type="ORF">K461DRAFT_170164</name>
</gene>
<dbReference type="AlphaFoldDB" id="A0A9P4J2L7"/>
<accession>A0A9P4J2L7</accession>
<organism evidence="1 2">
    <name type="scientific">Myriangium duriaei CBS 260.36</name>
    <dbReference type="NCBI Taxonomy" id="1168546"/>
    <lineage>
        <taxon>Eukaryota</taxon>
        <taxon>Fungi</taxon>
        <taxon>Dikarya</taxon>
        <taxon>Ascomycota</taxon>
        <taxon>Pezizomycotina</taxon>
        <taxon>Dothideomycetes</taxon>
        <taxon>Dothideomycetidae</taxon>
        <taxon>Myriangiales</taxon>
        <taxon>Myriangiaceae</taxon>
        <taxon>Myriangium</taxon>
    </lineage>
</organism>
<evidence type="ECO:0000313" key="1">
    <source>
        <dbReference type="EMBL" id="KAF2151263.1"/>
    </source>
</evidence>
<dbReference type="Proteomes" id="UP000799439">
    <property type="component" value="Unassembled WGS sequence"/>
</dbReference>
<keyword evidence="2" id="KW-1185">Reference proteome</keyword>
<protein>
    <submittedName>
        <fullName evidence="1">Uncharacterized protein</fullName>
    </submittedName>
</protein>
<dbReference type="EMBL" id="ML996088">
    <property type="protein sequence ID" value="KAF2151263.1"/>
    <property type="molecule type" value="Genomic_DNA"/>
</dbReference>
<sequence>MSLSVFSWQASVGHFPSAGGKGNIIVSAQRCFLAICFFFNCIIDTDTAMRNANFLCFQPRSSV</sequence>
<evidence type="ECO:0000313" key="2">
    <source>
        <dbReference type="Proteomes" id="UP000799439"/>
    </source>
</evidence>
<name>A0A9P4J2L7_9PEZI</name>
<comment type="caution">
    <text evidence="1">The sequence shown here is derived from an EMBL/GenBank/DDBJ whole genome shotgun (WGS) entry which is preliminary data.</text>
</comment>
<proteinExistence type="predicted"/>